<evidence type="ECO:0000256" key="1">
    <source>
        <dbReference type="SAM" id="Coils"/>
    </source>
</evidence>
<dbReference type="EMBL" id="UIHB01000001">
    <property type="protein sequence ID" value="SUZ26371.1"/>
    <property type="molecule type" value="Genomic_DNA"/>
</dbReference>
<proteinExistence type="predicted"/>
<protein>
    <submittedName>
        <fullName evidence="2">Uncharacterized protein</fullName>
    </submittedName>
</protein>
<keyword evidence="1" id="KW-0175">Coiled coil</keyword>
<comment type="caution">
    <text evidence="2">The sequence shown here is derived from an EMBL/GenBank/DDBJ whole genome shotgun (WGS) entry which is preliminary data.</text>
</comment>
<evidence type="ECO:0000313" key="3">
    <source>
        <dbReference type="Proteomes" id="UP000254168"/>
    </source>
</evidence>
<dbReference type="Proteomes" id="UP000254168">
    <property type="component" value="Unassembled WGS sequence"/>
</dbReference>
<organism evidence="2 3">
    <name type="scientific">Xanthomonas euroxanthea</name>
    <dbReference type="NCBI Taxonomy" id="2259622"/>
    <lineage>
        <taxon>Bacteria</taxon>
        <taxon>Pseudomonadati</taxon>
        <taxon>Pseudomonadota</taxon>
        <taxon>Gammaproteobacteria</taxon>
        <taxon>Lysobacterales</taxon>
        <taxon>Lysobacteraceae</taxon>
        <taxon>Xanthomonas</taxon>
    </lineage>
</organism>
<reference evidence="2 3" key="1">
    <citation type="submission" date="2018-06" db="EMBL/GenBank/DDBJ databases">
        <authorList>
            <person name="Pothier F. J."/>
        </authorList>
    </citation>
    <scope>NUCLEOTIDE SEQUENCE [LARGE SCALE GENOMIC DNA]</scope>
    <source>
        <strain evidence="2 3">CPBF 424</strain>
    </source>
</reference>
<keyword evidence="3" id="KW-1185">Reference proteome</keyword>
<sequence length="271" mass="30047">MGARTLKSHAITASLIRLQELLNDRALQSPEIASDENAQFNRDKLQNITKSLLSLVNQSAATLVSESALNQMDANLQVPISELTAFVTNGNLGHLANAVAQIDQNVLNYTWAFTPKVNQLSKADIGELIDSLQERSRQTIEQLNSQRELLEERVSVVNQSLLQQEARLTELKEAQAQSKAEMAASLANLEMVFNKAELQRDNSFAGLVKEAKIQLEQAQESFVEISRGIIAQLEKNKHEAERIVQAVGDTGVTGNYRIIAIQESTQANLWR</sequence>
<gene>
    <name evidence="2" type="ORF">CPBF424_01250</name>
</gene>
<dbReference type="AlphaFoldDB" id="A0AA46C4Q7"/>
<name>A0AA46C4Q7_9XANT</name>
<feature type="coiled-coil region" evidence="1">
    <location>
        <begin position="129"/>
        <end position="181"/>
    </location>
</feature>
<accession>A0AA46C4Q7</accession>
<dbReference type="RefSeq" id="WP_115675572.1">
    <property type="nucleotide sequence ID" value="NZ_LR994544.1"/>
</dbReference>
<evidence type="ECO:0000313" key="2">
    <source>
        <dbReference type="EMBL" id="SUZ26371.1"/>
    </source>
</evidence>